<keyword evidence="1" id="KW-0547">Nucleotide-binding</keyword>
<dbReference type="Gene3D" id="3.40.50.300">
    <property type="entry name" value="P-loop containing nucleotide triphosphate hydrolases"/>
    <property type="match status" value="1"/>
</dbReference>
<evidence type="ECO:0000259" key="6">
    <source>
        <dbReference type="PROSITE" id="PS50045"/>
    </source>
</evidence>
<dbReference type="STRING" id="690850.Desaf_2594"/>
<dbReference type="InterPro" id="IPR001789">
    <property type="entry name" value="Sig_transdc_resp-reg_receiver"/>
</dbReference>
<dbReference type="HOGENOM" id="CLU_000445_0_6_7"/>
<dbReference type="InterPro" id="IPR003593">
    <property type="entry name" value="AAA+_ATPase"/>
</dbReference>
<dbReference type="SUPFAM" id="SSF52540">
    <property type="entry name" value="P-loop containing nucleoside triphosphate hydrolases"/>
    <property type="match status" value="1"/>
</dbReference>
<dbReference type="SUPFAM" id="SSF52172">
    <property type="entry name" value="CheY-like"/>
    <property type="match status" value="1"/>
</dbReference>
<proteinExistence type="predicted"/>
<keyword evidence="4" id="KW-0804">Transcription</keyword>
<dbReference type="InterPro" id="IPR002078">
    <property type="entry name" value="Sigma_54_int"/>
</dbReference>
<dbReference type="FunFam" id="3.40.50.300:FF:000006">
    <property type="entry name" value="DNA-binding transcriptional regulator NtrC"/>
    <property type="match status" value="1"/>
</dbReference>
<dbReference type="RefSeq" id="WP_014260607.1">
    <property type="nucleotide sequence ID" value="NC_016629.1"/>
</dbReference>
<evidence type="ECO:0000256" key="5">
    <source>
        <dbReference type="PROSITE-ProRule" id="PRU00169"/>
    </source>
</evidence>
<dbReference type="PANTHER" id="PTHR32071">
    <property type="entry name" value="TRANSCRIPTIONAL REGULATORY PROTEIN"/>
    <property type="match status" value="1"/>
</dbReference>
<dbReference type="PROSITE" id="PS50110">
    <property type="entry name" value="RESPONSE_REGULATORY"/>
    <property type="match status" value="1"/>
</dbReference>
<dbReference type="SMART" id="SM00382">
    <property type="entry name" value="AAA"/>
    <property type="match status" value="1"/>
</dbReference>
<accession>F3YZV8</accession>
<gene>
    <name evidence="8" type="ORF">Desaf_2594</name>
</gene>
<dbReference type="SMART" id="SM00448">
    <property type="entry name" value="REC"/>
    <property type="match status" value="1"/>
</dbReference>
<dbReference type="GO" id="GO:0005524">
    <property type="term" value="F:ATP binding"/>
    <property type="evidence" value="ECO:0007669"/>
    <property type="project" value="UniProtKB-KW"/>
</dbReference>
<dbReference type="InterPro" id="IPR025944">
    <property type="entry name" value="Sigma_54_int_dom_CS"/>
</dbReference>
<dbReference type="EMBL" id="CP003221">
    <property type="protein sequence ID" value="EGJ50913.1"/>
    <property type="molecule type" value="Genomic_DNA"/>
</dbReference>
<dbReference type="CDD" id="cd00009">
    <property type="entry name" value="AAA"/>
    <property type="match status" value="1"/>
</dbReference>
<evidence type="ECO:0000256" key="4">
    <source>
        <dbReference type="ARBA" id="ARBA00023163"/>
    </source>
</evidence>
<dbReference type="KEGG" id="daf:Desaf_2594"/>
<dbReference type="PRINTS" id="PR01590">
    <property type="entry name" value="HTHFIS"/>
</dbReference>
<dbReference type="InterPro" id="IPR011006">
    <property type="entry name" value="CheY-like_superfamily"/>
</dbReference>
<dbReference type="PROSITE" id="PS50045">
    <property type="entry name" value="SIGMA54_INTERACT_4"/>
    <property type="match status" value="1"/>
</dbReference>
<evidence type="ECO:0000256" key="1">
    <source>
        <dbReference type="ARBA" id="ARBA00022741"/>
    </source>
</evidence>
<keyword evidence="3" id="KW-0805">Transcription regulation</keyword>
<evidence type="ECO:0000313" key="9">
    <source>
        <dbReference type="Proteomes" id="UP000007844"/>
    </source>
</evidence>
<dbReference type="Gene3D" id="3.40.50.2300">
    <property type="match status" value="1"/>
</dbReference>
<dbReference type="eggNOG" id="COG2204">
    <property type="taxonomic scope" value="Bacteria"/>
</dbReference>
<dbReference type="Pfam" id="PF02954">
    <property type="entry name" value="HTH_8"/>
    <property type="match status" value="1"/>
</dbReference>
<protein>
    <submittedName>
        <fullName evidence="8">Two component, sigma54 specific, transcriptional regulator, Fis family</fullName>
    </submittedName>
</protein>
<dbReference type="PROSITE" id="PS00688">
    <property type="entry name" value="SIGMA54_INTERACT_3"/>
    <property type="match status" value="1"/>
</dbReference>
<dbReference type="PANTHER" id="PTHR32071:SF57">
    <property type="entry name" value="C4-DICARBOXYLATE TRANSPORT TRANSCRIPTIONAL REGULATORY PROTEIN DCTD"/>
    <property type="match status" value="1"/>
</dbReference>
<evidence type="ECO:0000313" key="8">
    <source>
        <dbReference type="EMBL" id="EGJ50913.1"/>
    </source>
</evidence>
<keyword evidence="5" id="KW-0597">Phosphoprotein</keyword>
<dbReference type="GO" id="GO:0000160">
    <property type="term" value="P:phosphorelay signal transduction system"/>
    <property type="evidence" value="ECO:0007669"/>
    <property type="project" value="InterPro"/>
</dbReference>
<dbReference type="Pfam" id="PF00072">
    <property type="entry name" value="Response_reg"/>
    <property type="match status" value="1"/>
</dbReference>
<dbReference type="Pfam" id="PF00158">
    <property type="entry name" value="Sigma54_activat"/>
    <property type="match status" value="1"/>
</dbReference>
<dbReference type="InterPro" id="IPR009057">
    <property type="entry name" value="Homeodomain-like_sf"/>
</dbReference>
<keyword evidence="2" id="KW-0067">ATP-binding</keyword>
<sequence length="463" mass="51412">MPDRILVVDDDIAFGTMLCEAIVERGYEVERATSAEEGIGKIEQGQFDIILLDVRLPGMSGLEALPIIRRTDPQADVIVMTAYSEKDPGLEAIRNGAYDFFTKPFSLAEMEIVIKRAVEKRRLQERILALQKTLRREGPSSRIIGQSEATKRVVALVERLARLDTTVLITGESGTGKELITDTLHALSSRAEGPCVKINCAAIPETLIESELFGHEKGAFTGANAVKKGKFEMAKNGTIMLDEIGDMPLHLQPKLLRAVEQKQMERLGGVKPVAYDVRIIAATNQDLPALIQERKFREDLYYRLNIATIHLPALRERKEDIPLLINHILKEVNLKIGTDISSVSSEAMDILFRYDWPGNVRQLANAMERAAIFCQGSIITAQDVNIALQKRPQAEPDVLTITPGEAMSLRDTLQQMEKNLILGALKRSSGVQTKAAQLLGISPKNLWNKLQKHSIGSDEYEAQ</sequence>
<dbReference type="AlphaFoldDB" id="F3YZV8"/>
<dbReference type="InterPro" id="IPR027417">
    <property type="entry name" value="P-loop_NTPase"/>
</dbReference>
<name>F3YZV8_DESAF</name>
<evidence type="ECO:0000256" key="3">
    <source>
        <dbReference type="ARBA" id="ARBA00023015"/>
    </source>
</evidence>
<feature type="domain" description="Response regulatory" evidence="7">
    <location>
        <begin position="4"/>
        <end position="118"/>
    </location>
</feature>
<dbReference type="GO" id="GO:0006355">
    <property type="term" value="P:regulation of DNA-templated transcription"/>
    <property type="evidence" value="ECO:0007669"/>
    <property type="project" value="InterPro"/>
</dbReference>
<feature type="modified residue" description="4-aspartylphosphate" evidence="5">
    <location>
        <position position="53"/>
    </location>
</feature>
<keyword evidence="9" id="KW-1185">Reference proteome</keyword>
<dbReference type="Proteomes" id="UP000007844">
    <property type="component" value="Chromosome"/>
</dbReference>
<dbReference type="GO" id="GO:0043565">
    <property type="term" value="F:sequence-specific DNA binding"/>
    <property type="evidence" value="ECO:0007669"/>
    <property type="project" value="InterPro"/>
</dbReference>
<dbReference type="InterPro" id="IPR002197">
    <property type="entry name" value="HTH_Fis"/>
</dbReference>
<organism evidence="8 9">
    <name type="scientific">Desulfocurvibacter africanus subsp. africanus str. Walvis Bay</name>
    <dbReference type="NCBI Taxonomy" id="690850"/>
    <lineage>
        <taxon>Bacteria</taxon>
        <taxon>Pseudomonadati</taxon>
        <taxon>Thermodesulfobacteriota</taxon>
        <taxon>Desulfovibrionia</taxon>
        <taxon>Desulfovibrionales</taxon>
        <taxon>Desulfovibrionaceae</taxon>
        <taxon>Desulfocurvibacter</taxon>
    </lineage>
</organism>
<dbReference type="PROSITE" id="PS00675">
    <property type="entry name" value="SIGMA54_INTERACT_1"/>
    <property type="match status" value="1"/>
</dbReference>
<dbReference type="SUPFAM" id="SSF46689">
    <property type="entry name" value="Homeodomain-like"/>
    <property type="match status" value="1"/>
</dbReference>
<dbReference type="InterPro" id="IPR058031">
    <property type="entry name" value="AAA_lid_NorR"/>
</dbReference>
<evidence type="ECO:0000259" key="7">
    <source>
        <dbReference type="PROSITE" id="PS50110"/>
    </source>
</evidence>
<evidence type="ECO:0000256" key="2">
    <source>
        <dbReference type="ARBA" id="ARBA00022840"/>
    </source>
</evidence>
<dbReference type="Gene3D" id="1.10.8.60">
    <property type="match status" value="1"/>
</dbReference>
<dbReference type="Pfam" id="PF25601">
    <property type="entry name" value="AAA_lid_14"/>
    <property type="match status" value="1"/>
</dbReference>
<reference evidence="8 9" key="1">
    <citation type="journal article" date="2011" name="J. Bacteriol.">
        <title>Genome sequence of the mercury-methylating and pleomorphic Desulfovibrio africanus Strain Walvis Bay.</title>
        <authorList>
            <person name="Brown S.D."/>
            <person name="Wall J.D."/>
            <person name="Kucken A.M."/>
            <person name="Gilmour C.C."/>
            <person name="Podar M."/>
            <person name="Brandt C.C."/>
            <person name="Teshima H."/>
            <person name="Detter J.C."/>
            <person name="Han C.S."/>
            <person name="Land M.L."/>
            <person name="Lucas S."/>
            <person name="Han J."/>
            <person name="Pennacchio L."/>
            <person name="Nolan M."/>
            <person name="Pitluck S."/>
            <person name="Woyke T."/>
            <person name="Goodwin L."/>
            <person name="Palumbo A.V."/>
            <person name="Elias D.A."/>
        </authorList>
    </citation>
    <scope>NUCLEOTIDE SEQUENCE [LARGE SCALE GENOMIC DNA]</scope>
    <source>
        <strain evidence="8 9">Walvis Bay</strain>
    </source>
</reference>
<dbReference type="Gene3D" id="1.10.10.60">
    <property type="entry name" value="Homeodomain-like"/>
    <property type="match status" value="1"/>
</dbReference>
<feature type="domain" description="Sigma-54 factor interaction" evidence="6">
    <location>
        <begin position="143"/>
        <end position="372"/>
    </location>
</feature>
<dbReference type="InterPro" id="IPR025662">
    <property type="entry name" value="Sigma_54_int_dom_ATP-bd_1"/>
</dbReference>